<evidence type="ECO:0000313" key="6">
    <source>
        <dbReference type="EMBL" id="KAA6357232.1"/>
    </source>
</evidence>
<dbReference type="Gene3D" id="2.20.110.10">
    <property type="entry name" value="Histone H3 K4-specific methyltransferase SET7/9 N-terminal domain"/>
    <property type="match status" value="2"/>
</dbReference>
<dbReference type="PANTHER" id="PTHR46511">
    <property type="entry name" value="MORN REPEAT-CONTAINING PROTEIN 3"/>
    <property type="match status" value="1"/>
</dbReference>
<comment type="subcellular location">
    <subcellularLocation>
        <location evidence="1">Cytoplasmic vesicle</location>
        <location evidence="1">Secretory vesicle</location>
        <location evidence="1">Acrosome</location>
    </subcellularLocation>
</comment>
<evidence type="ECO:0000256" key="3">
    <source>
        <dbReference type="ARBA" id="ARBA00023329"/>
    </source>
</evidence>
<reference evidence="6 7" key="1">
    <citation type="submission" date="2019-03" db="EMBL/GenBank/DDBJ databases">
        <title>Single cell metagenomics reveals metabolic interactions within the superorganism composed of flagellate Streblomastix strix and complex community of Bacteroidetes bacteria on its surface.</title>
        <authorList>
            <person name="Treitli S.C."/>
            <person name="Kolisko M."/>
            <person name="Husnik F."/>
            <person name="Keeling P."/>
            <person name="Hampl V."/>
        </authorList>
    </citation>
    <scope>NUCLEOTIDE SEQUENCE [LARGE SCALE GENOMIC DNA]</scope>
    <source>
        <strain evidence="6">ST1C</strain>
    </source>
</reference>
<comment type="function">
    <text evidence="5">Assembles a suppression complex (suppresome) by tethering SIRT1 and MDM2 to regulate composite modifications of p53/TP53. Confers both deacetylation-mediated functional inactivation, by SIRT1, and ubiquitination-dependent degradation, by MDM2, of p53/TP53, promoting a proliferative and cell survival behaviors. May play a role in the regulation of spermatogenesis.</text>
</comment>
<dbReference type="Pfam" id="PF02493">
    <property type="entry name" value="MORN"/>
    <property type="match status" value="4"/>
</dbReference>
<dbReference type="OrthoDB" id="423343at2759"/>
<sequence length="213" mass="23998">MFSGFGTYYYDDGSRYEGDWVGNMRNNFGTMYYKDGEIYSGSWRDDIREGRGTLFKADGNVIQGNYENDVPHGACVYFTPAKKRKYTGEWFEGIPKCGVYEEEQGPFPSLKSVQDAALLEGQTKQYSTEADLGAGATARAKALASRITDQPEQPLPDIQILMLRDPEGVINEALRESQLDYLRRRYPESDAHAMLSAIERGDDINEVLQQASK</sequence>
<dbReference type="EMBL" id="SNRW01031727">
    <property type="protein sequence ID" value="KAA6357232.1"/>
    <property type="molecule type" value="Genomic_DNA"/>
</dbReference>
<keyword evidence="2" id="KW-0677">Repeat</keyword>
<proteinExistence type="predicted"/>
<evidence type="ECO:0000313" key="7">
    <source>
        <dbReference type="Proteomes" id="UP000324800"/>
    </source>
</evidence>
<dbReference type="SMART" id="SM00698">
    <property type="entry name" value="MORN"/>
    <property type="match status" value="2"/>
</dbReference>
<evidence type="ECO:0000256" key="5">
    <source>
        <dbReference type="ARBA" id="ARBA00045851"/>
    </source>
</evidence>
<name>A0A5J4TH57_9EUKA</name>
<dbReference type="InterPro" id="IPR003409">
    <property type="entry name" value="MORN"/>
</dbReference>
<dbReference type="PANTHER" id="PTHR46511:SF1">
    <property type="entry name" value="MORN REPEAT-CONTAINING PROTEIN 3"/>
    <property type="match status" value="1"/>
</dbReference>
<evidence type="ECO:0000256" key="1">
    <source>
        <dbReference type="ARBA" id="ARBA00004218"/>
    </source>
</evidence>
<dbReference type="AlphaFoldDB" id="A0A5J4TH57"/>
<dbReference type="InterPro" id="IPR052472">
    <property type="entry name" value="MORN3"/>
</dbReference>
<feature type="non-terminal residue" evidence="6">
    <location>
        <position position="213"/>
    </location>
</feature>
<evidence type="ECO:0000256" key="4">
    <source>
        <dbReference type="ARBA" id="ARBA00039854"/>
    </source>
</evidence>
<dbReference type="Proteomes" id="UP000324800">
    <property type="component" value="Unassembled WGS sequence"/>
</dbReference>
<accession>A0A5J4TH57</accession>
<keyword evidence="3" id="KW-0968">Cytoplasmic vesicle</keyword>
<gene>
    <name evidence="6" type="ORF">EZS28_047241</name>
</gene>
<dbReference type="GO" id="GO:0001669">
    <property type="term" value="C:acrosomal vesicle"/>
    <property type="evidence" value="ECO:0007669"/>
    <property type="project" value="UniProtKB-SubCell"/>
</dbReference>
<protein>
    <recommendedName>
        <fullName evidence="4">MORN repeat-containing protein 3</fullName>
    </recommendedName>
</protein>
<evidence type="ECO:0000256" key="2">
    <source>
        <dbReference type="ARBA" id="ARBA00022737"/>
    </source>
</evidence>
<comment type="caution">
    <text evidence="6">The sequence shown here is derived from an EMBL/GenBank/DDBJ whole genome shotgun (WGS) entry which is preliminary data.</text>
</comment>
<organism evidence="6 7">
    <name type="scientific">Streblomastix strix</name>
    <dbReference type="NCBI Taxonomy" id="222440"/>
    <lineage>
        <taxon>Eukaryota</taxon>
        <taxon>Metamonada</taxon>
        <taxon>Preaxostyla</taxon>
        <taxon>Oxymonadida</taxon>
        <taxon>Streblomastigidae</taxon>
        <taxon>Streblomastix</taxon>
    </lineage>
</organism>
<dbReference type="SUPFAM" id="SSF82185">
    <property type="entry name" value="Histone H3 K4-specific methyltransferase SET7/9 N-terminal domain"/>
    <property type="match status" value="1"/>
</dbReference>